<feature type="compositionally biased region" description="Low complexity" evidence="4">
    <location>
        <begin position="38"/>
        <end position="52"/>
    </location>
</feature>
<protein>
    <recommendedName>
        <fullName evidence="7">C2H2-type domain-containing protein</fullName>
    </recommendedName>
</protein>
<comment type="caution">
    <text evidence="5">The sequence shown here is derived from an EMBL/GenBank/DDBJ whole genome shotgun (WGS) entry which is preliminary data.</text>
</comment>
<dbReference type="InterPro" id="IPR050776">
    <property type="entry name" value="Ank_Repeat/CDKN_Inhibitor"/>
</dbReference>
<dbReference type="EMBL" id="CAUYUJ010009557">
    <property type="protein sequence ID" value="CAK0827107.1"/>
    <property type="molecule type" value="Genomic_DNA"/>
</dbReference>
<sequence>MCRRRMCCQQVRMPACNSLRTPGDHRTVPDMDASPASEEQGQRSGAGAASTSASEAAAGAEVAVQVRSAFGVVRAVSLRGLAELVLGEACRLPSARDASEEPVGAVGQHFADARVTPGGVVRLVARWRLEAWAAEGLLLCPTCGRLARGEQGLWMHQRRAHGAAYALARGTAAEALRHVALVLHRPAAAGAPAPARAAAPRRAPRRLGARLCPGMEAARDGDLHRLRALVADGWDPASRDRNGCPTLLWAAGGGHLEVCRYLAEDCGIDARTTSETSTRGYAGRTALHWAARNGRLEVIRWLVEEQGVQADALTRDGTSAFCWAAWQGHLGCLQWLAAHGCDVHSTNSYGCNAALWAAQGPGGVEICSFLFSQSCDFAQINANGHSALHKAAQRGKHEVCRWLLRGGGGLTPRHAAPDEEGQRPSDLAAAEGHQSLAAWLRTIAVGVGSQCALIHDVEAPRRVFDARCGAGLLIAEAVAWLVNSNAMCRSQAARRLASNIRQT</sequence>
<evidence type="ECO:0008006" key="7">
    <source>
        <dbReference type="Google" id="ProtNLM"/>
    </source>
</evidence>
<keyword evidence="2 3" id="KW-0040">ANK repeat</keyword>
<feature type="region of interest" description="Disordered" evidence="4">
    <location>
        <begin position="18"/>
        <end position="52"/>
    </location>
</feature>
<dbReference type="Pfam" id="PF00023">
    <property type="entry name" value="Ank"/>
    <property type="match status" value="1"/>
</dbReference>
<dbReference type="PRINTS" id="PR01415">
    <property type="entry name" value="ANKYRIN"/>
</dbReference>
<evidence type="ECO:0000256" key="2">
    <source>
        <dbReference type="ARBA" id="ARBA00023043"/>
    </source>
</evidence>
<accession>A0ABN9S5L0</accession>
<keyword evidence="6" id="KW-1185">Reference proteome</keyword>
<reference evidence="5" key="1">
    <citation type="submission" date="2023-10" db="EMBL/GenBank/DDBJ databases">
        <authorList>
            <person name="Chen Y."/>
            <person name="Shah S."/>
            <person name="Dougan E. K."/>
            <person name="Thang M."/>
            <person name="Chan C."/>
        </authorList>
    </citation>
    <scope>NUCLEOTIDE SEQUENCE [LARGE SCALE GENOMIC DNA]</scope>
</reference>
<evidence type="ECO:0000313" key="6">
    <source>
        <dbReference type="Proteomes" id="UP001189429"/>
    </source>
</evidence>
<dbReference type="InterPro" id="IPR036770">
    <property type="entry name" value="Ankyrin_rpt-contain_sf"/>
</dbReference>
<feature type="repeat" description="ANK" evidence="3">
    <location>
        <begin position="282"/>
        <end position="304"/>
    </location>
</feature>
<dbReference type="Proteomes" id="UP001189429">
    <property type="component" value="Unassembled WGS sequence"/>
</dbReference>
<feature type="repeat" description="ANK" evidence="3">
    <location>
        <begin position="383"/>
        <end position="415"/>
    </location>
</feature>
<dbReference type="SUPFAM" id="SSF48403">
    <property type="entry name" value="Ankyrin repeat"/>
    <property type="match status" value="1"/>
</dbReference>
<gene>
    <name evidence="5" type="ORF">PCOR1329_LOCUS26722</name>
</gene>
<dbReference type="Pfam" id="PF12796">
    <property type="entry name" value="Ank_2"/>
    <property type="match status" value="2"/>
</dbReference>
<name>A0ABN9S5L0_9DINO</name>
<dbReference type="PROSITE" id="PS50088">
    <property type="entry name" value="ANK_REPEAT"/>
    <property type="match status" value="2"/>
</dbReference>
<dbReference type="InterPro" id="IPR002110">
    <property type="entry name" value="Ankyrin_rpt"/>
</dbReference>
<organism evidence="5 6">
    <name type="scientific">Prorocentrum cordatum</name>
    <dbReference type="NCBI Taxonomy" id="2364126"/>
    <lineage>
        <taxon>Eukaryota</taxon>
        <taxon>Sar</taxon>
        <taxon>Alveolata</taxon>
        <taxon>Dinophyceae</taxon>
        <taxon>Prorocentrales</taxon>
        <taxon>Prorocentraceae</taxon>
        <taxon>Prorocentrum</taxon>
    </lineage>
</organism>
<dbReference type="SMART" id="SM00248">
    <property type="entry name" value="ANK"/>
    <property type="match status" value="5"/>
</dbReference>
<keyword evidence="1" id="KW-0677">Repeat</keyword>
<dbReference type="PROSITE" id="PS50297">
    <property type="entry name" value="ANK_REP_REGION"/>
    <property type="match status" value="2"/>
</dbReference>
<dbReference type="Gene3D" id="1.25.40.20">
    <property type="entry name" value="Ankyrin repeat-containing domain"/>
    <property type="match status" value="2"/>
</dbReference>
<dbReference type="PANTHER" id="PTHR24201">
    <property type="entry name" value="ANK_REP_REGION DOMAIN-CONTAINING PROTEIN"/>
    <property type="match status" value="1"/>
</dbReference>
<evidence type="ECO:0000256" key="1">
    <source>
        <dbReference type="ARBA" id="ARBA00022737"/>
    </source>
</evidence>
<evidence type="ECO:0000256" key="3">
    <source>
        <dbReference type="PROSITE-ProRule" id="PRU00023"/>
    </source>
</evidence>
<proteinExistence type="predicted"/>
<evidence type="ECO:0000313" key="5">
    <source>
        <dbReference type="EMBL" id="CAK0827107.1"/>
    </source>
</evidence>
<evidence type="ECO:0000256" key="4">
    <source>
        <dbReference type="SAM" id="MobiDB-lite"/>
    </source>
</evidence>